<evidence type="ECO:0000256" key="3">
    <source>
        <dbReference type="ARBA" id="ARBA00023054"/>
    </source>
</evidence>
<feature type="compositionally biased region" description="Polar residues" evidence="5">
    <location>
        <begin position="247"/>
        <end position="258"/>
    </location>
</feature>
<dbReference type="SUPFAM" id="SSF111347">
    <property type="entry name" value="Rap/Ran-GAP"/>
    <property type="match status" value="1"/>
</dbReference>
<feature type="compositionally biased region" description="Polar residues" evidence="5">
    <location>
        <begin position="1209"/>
        <end position="1222"/>
    </location>
</feature>
<dbReference type="InterPro" id="IPR050989">
    <property type="entry name" value="Rap1_Ran_GAP"/>
</dbReference>
<keyword evidence="2" id="KW-0597">Phosphoprotein</keyword>
<keyword evidence="3 4" id="KW-0175">Coiled coil</keyword>
<dbReference type="PANTHER" id="PTHR15711">
    <property type="entry name" value="RAP GTPASE-ACTIVATING PROTEIN"/>
    <property type="match status" value="1"/>
</dbReference>
<gene>
    <name evidence="7" type="ORF">DPX16_7902</name>
</gene>
<feature type="compositionally biased region" description="Basic and acidic residues" evidence="5">
    <location>
        <begin position="1223"/>
        <end position="1235"/>
    </location>
</feature>
<dbReference type="InterPro" id="IPR035974">
    <property type="entry name" value="Rap/Ran-GAP_sf"/>
</dbReference>
<reference evidence="7 8" key="1">
    <citation type="submission" date="2018-10" db="EMBL/GenBank/DDBJ databases">
        <title>Genome assembly for a Yunnan-Guizhou Plateau 3E fish, Anabarilius grahami (Regan), and its evolutionary and genetic applications.</title>
        <authorList>
            <person name="Jiang W."/>
        </authorList>
    </citation>
    <scope>NUCLEOTIDE SEQUENCE [LARGE SCALE GENOMIC DNA]</scope>
    <source>
        <strain evidence="7">AG-KIZ</strain>
        <tissue evidence="7">Muscle</tissue>
    </source>
</reference>
<feature type="region of interest" description="Disordered" evidence="5">
    <location>
        <begin position="247"/>
        <end position="293"/>
    </location>
</feature>
<dbReference type="EMBL" id="RJVU01050164">
    <property type="protein sequence ID" value="ROL42225.1"/>
    <property type="molecule type" value="Genomic_DNA"/>
</dbReference>
<feature type="region of interest" description="Disordered" evidence="5">
    <location>
        <begin position="1"/>
        <end position="60"/>
    </location>
</feature>
<dbReference type="Proteomes" id="UP000281406">
    <property type="component" value="Unassembled WGS sequence"/>
</dbReference>
<dbReference type="Gene3D" id="2.30.42.10">
    <property type="match status" value="1"/>
</dbReference>
<feature type="compositionally biased region" description="Acidic residues" evidence="5">
    <location>
        <begin position="281"/>
        <end position="293"/>
    </location>
</feature>
<dbReference type="PANTHER" id="PTHR15711:SF64">
    <property type="entry name" value="SIGNAL-INDUCED PROLIFERATION-ASSOCIATED PROTEIN 1 ISOFORM X1"/>
    <property type="match status" value="1"/>
</dbReference>
<dbReference type="GO" id="GO:0005096">
    <property type="term" value="F:GTPase activator activity"/>
    <property type="evidence" value="ECO:0007669"/>
    <property type="project" value="UniProtKB-KW"/>
</dbReference>
<evidence type="ECO:0000256" key="5">
    <source>
        <dbReference type="SAM" id="MobiDB-lite"/>
    </source>
</evidence>
<dbReference type="OrthoDB" id="2499658at2759"/>
<feature type="domain" description="Rap-GAP" evidence="6">
    <location>
        <begin position="471"/>
        <end position="688"/>
    </location>
</feature>
<dbReference type="Gene3D" id="3.40.50.11210">
    <property type="entry name" value="Rap/Ran-GAP"/>
    <property type="match status" value="1"/>
</dbReference>
<dbReference type="FunFam" id="3.40.50.11210:FF:000002">
    <property type="entry name" value="Signal-induced proliferation-associated 1-like protein 1"/>
    <property type="match status" value="1"/>
</dbReference>
<dbReference type="Gene3D" id="6.10.140.210">
    <property type="match status" value="1"/>
</dbReference>
<dbReference type="InterPro" id="IPR000331">
    <property type="entry name" value="Rap/Ran_GAP_dom"/>
</dbReference>
<keyword evidence="1" id="KW-0343">GTPase activation</keyword>
<dbReference type="PROSITE" id="PS50085">
    <property type="entry name" value="RAPGAP"/>
    <property type="match status" value="1"/>
</dbReference>
<dbReference type="GO" id="GO:0005737">
    <property type="term" value="C:cytoplasm"/>
    <property type="evidence" value="ECO:0007669"/>
    <property type="project" value="TreeGrafter"/>
</dbReference>
<dbReference type="Pfam" id="PF02145">
    <property type="entry name" value="Rap_GAP"/>
    <property type="match status" value="1"/>
</dbReference>
<evidence type="ECO:0000259" key="6">
    <source>
        <dbReference type="PROSITE" id="PS50085"/>
    </source>
</evidence>
<feature type="region of interest" description="Disordered" evidence="5">
    <location>
        <begin position="1076"/>
        <end position="1144"/>
    </location>
</feature>
<dbReference type="CDD" id="cd06745">
    <property type="entry name" value="PDZ_SIPA1-like"/>
    <property type="match status" value="1"/>
</dbReference>
<feature type="region of interest" description="Disordered" evidence="5">
    <location>
        <begin position="167"/>
        <end position="205"/>
    </location>
</feature>
<feature type="compositionally biased region" description="Acidic residues" evidence="5">
    <location>
        <begin position="944"/>
        <end position="958"/>
    </location>
</feature>
<feature type="region of interest" description="Disordered" evidence="5">
    <location>
        <begin position="929"/>
        <end position="967"/>
    </location>
</feature>
<accession>A0A3N0Y7N7</accession>
<keyword evidence="8" id="KW-1185">Reference proteome</keyword>
<organism evidence="7 8">
    <name type="scientific">Anabarilius grahami</name>
    <name type="common">Kanglang fish</name>
    <name type="synonym">Barilius grahami</name>
    <dbReference type="NCBI Taxonomy" id="495550"/>
    <lineage>
        <taxon>Eukaryota</taxon>
        <taxon>Metazoa</taxon>
        <taxon>Chordata</taxon>
        <taxon>Craniata</taxon>
        <taxon>Vertebrata</taxon>
        <taxon>Euteleostomi</taxon>
        <taxon>Actinopterygii</taxon>
        <taxon>Neopterygii</taxon>
        <taxon>Teleostei</taxon>
        <taxon>Ostariophysi</taxon>
        <taxon>Cypriniformes</taxon>
        <taxon>Xenocyprididae</taxon>
        <taxon>Xenocypridinae</taxon>
        <taxon>Xenocypridinae incertae sedis</taxon>
        <taxon>Anabarilius</taxon>
    </lineage>
</organism>
<evidence type="ECO:0000256" key="1">
    <source>
        <dbReference type="ARBA" id="ARBA00022468"/>
    </source>
</evidence>
<evidence type="ECO:0000256" key="2">
    <source>
        <dbReference type="ARBA" id="ARBA00022553"/>
    </source>
</evidence>
<comment type="caution">
    <text evidence="7">The sequence shown here is derived from an EMBL/GenBank/DDBJ whole genome shotgun (WGS) entry which is preliminary data.</text>
</comment>
<feature type="region of interest" description="Disordered" evidence="5">
    <location>
        <begin position="1201"/>
        <end position="1235"/>
    </location>
</feature>
<protein>
    <submittedName>
        <fullName evidence="7">Signal-induced proliferation-associated 1-like protein 2</fullName>
    </submittedName>
</protein>
<name>A0A3N0Y7N7_ANAGA</name>
<proteinExistence type="predicted"/>
<sequence>MQSDDLFIRKFRRQSPRPPLARVSFDPKQDGGSVRTRVVAEWPPRREGEGTNSDSVTPNAAALNLRTVGRGHIMQRSNSDVTLGDLDSTGQVGRKLLRAGGDKTGTAGQGESLHREYGSLSSLERHTQSVDPGAEEQATLSPNALRFRDPFVLLGLQEAPPELDGLYQGNCSPAVDTSKPVKPPKPEGLGKKAKPSPPQAPQFSCEQVPGGAWVRNFAHYDVQSILFDLSEAATNRDSIGRKKNITSGASAASQLRPLSQSTPSSVSQGGGGSTGSGSSSEDVEQSLLDEGDGNDNDLLLSCPHFRNEMGGEESVGLGLHSRCRWRSLQSPNDAVSVLEEPRESHVQPQGKSNYFIEHADLGARYYHKYFYMKDHQNFFGIDDRLGPVAVSFRREEKEGSSGSQYNYRIIFRTTELKTLRGSIMEESVPSAARHTTPRGLSPKRLLEFILPELNLHCLRLASTSPKVRDTLLKLDEQGLNFQRKVGVMYCRAGQSTEEDMYNNESAGPVFDEFLDLLGDRVRLKGWEKYRAQLDTKTDSTGTHSLYTRYQDYEIMFHVSTMLPYTANNTQQLLRKRHIGNDIVTIVFQEPGALPFTPKAIRSHFQHVFIIVRVHEPCTDNTYYRVAVTRSKDIPLFGPLFPKGARFPRSSAFRDFLLAKAINAENAAEKSEKFRSMATRTRQEYLKDLAENYVTTTPIDSSTKFPLLSLGGKRKEKLKGAKGAELHSAGALVWAVTVIQGGESNGLSLSCLLGVSAESVVLIERSTRTVVFNCSCRDVIGWKAVTEIGAQGGLCLNIFYERGEAVTVTMLDSQVEDIKEVVQRLELVTRGCEAREITPLRDGVGQPGFLMSEEGFVTELQRFGYAESGGLQLGARVVRLCGQVLVHLSQEERSRLLRTAQKIHITVIPPDENGKPRRSFSELYQKAIQDAESKSGEGRSGEAWVLDDDDDDDGDEGEEEEKKENENEMYDIETPKQELLVEQMGFPEPMDTDSLLSPPSLPLLRATSLQDSMKSQTPEITPVSLTRSYSLEGHPPFQNILEGHVYDNVGLKGNRHIYENPGELRDVTPDLILAVKPKVPPEQEEERDGEDRAKQWRGRSCCSLPTGKSASELNSQVSHDQNARKAFPEEFGPDLETEERPSVSDVTMRTACMESAERNSRALSLHNSITKILSETTDSSEEEWQSISDLASACRNILEALSREDRKSGDGTQETMTQSGQTETKFKDFKDSDSPGHLEEKVSQLEAMLKRLQDDLQKEKEDKAVLQAEVQSLRQNNQRLQEESQSTVARLIKPEPCTLSNIHEFPVLPVIVMEYILRCLSFLSLLNFLFLRDIISVELQVGITFHQKGAERVKVLESYCLL</sequence>
<evidence type="ECO:0000313" key="8">
    <source>
        <dbReference type="Proteomes" id="UP000281406"/>
    </source>
</evidence>
<feature type="coiled-coil region" evidence="4">
    <location>
        <begin position="1241"/>
        <end position="1289"/>
    </location>
</feature>
<feature type="compositionally biased region" description="Basic and acidic residues" evidence="5">
    <location>
        <begin position="929"/>
        <end position="939"/>
    </location>
</feature>
<evidence type="ECO:0000313" key="7">
    <source>
        <dbReference type="EMBL" id="ROL42225.1"/>
    </source>
</evidence>
<dbReference type="GO" id="GO:0051056">
    <property type="term" value="P:regulation of small GTPase mediated signal transduction"/>
    <property type="evidence" value="ECO:0007669"/>
    <property type="project" value="InterPro"/>
</dbReference>
<evidence type="ECO:0000256" key="4">
    <source>
        <dbReference type="SAM" id="Coils"/>
    </source>
</evidence>
<feature type="compositionally biased region" description="Polar residues" evidence="5">
    <location>
        <begin position="1105"/>
        <end position="1119"/>
    </location>
</feature>
<dbReference type="InterPro" id="IPR036034">
    <property type="entry name" value="PDZ_sf"/>
</dbReference>
<dbReference type="SUPFAM" id="SSF50156">
    <property type="entry name" value="PDZ domain-like"/>
    <property type="match status" value="1"/>
</dbReference>
<dbReference type="Pfam" id="PF21022">
    <property type="entry name" value="Rap-GAP_dimer"/>
    <property type="match status" value="1"/>
</dbReference>